<dbReference type="SUPFAM" id="SSF69618">
    <property type="entry name" value="HemD-like"/>
    <property type="match status" value="1"/>
</dbReference>
<evidence type="ECO:0000259" key="2">
    <source>
        <dbReference type="Pfam" id="PF02602"/>
    </source>
</evidence>
<dbReference type="InterPro" id="IPR003754">
    <property type="entry name" value="4pyrrol_synth_uPrphyn_synth"/>
</dbReference>
<gene>
    <name evidence="3" type="ORF">GCM10007907_05440</name>
</gene>
<dbReference type="Gene3D" id="3.40.50.10090">
    <property type="match status" value="2"/>
</dbReference>
<dbReference type="CDD" id="cd06578">
    <property type="entry name" value="HemD"/>
    <property type="match status" value="1"/>
</dbReference>
<keyword evidence="4" id="KW-1185">Reference proteome</keyword>
<feature type="compositionally biased region" description="Pro residues" evidence="1">
    <location>
        <begin position="258"/>
        <end position="267"/>
    </location>
</feature>
<feature type="domain" description="Tetrapyrrole biosynthesis uroporphyrinogen III synthase" evidence="2">
    <location>
        <begin position="20"/>
        <end position="231"/>
    </location>
</feature>
<reference evidence="4" key="1">
    <citation type="journal article" date="2019" name="Int. J. Syst. Evol. Microbiol.">
        <title>The Global Catalogue of Microorganisms (GCM) 10K type strain sequencing project: providing services to taxonomists for standard genome sequencing and annotation.</title>
        <authorList>
            <consortium name="The Broad Institute Genomics Platform"/>
            <consortium name="The Broad Institute Genome Sequencing Center for Infectious Disease"/>
            <person name="Wu L."/>
            <person name="Ma J."/>
        </authorList>
    </citation>
    <scope>NUCLEOTIDE SEQUENCE [LARGE SCALE GENOMIC DNA]</scope>
    <source>
        <strain evidence="4">NBRC 110044</strain>
    </source>
</reference>
<feature type="region of interest" description="Disordered" evidence="1">
    <location>
        <begin position="254"/>
        <end position="275"/>
    </location>
</feature>
<protein>
    <submittedName>
        <fullName evidence="3">Fused uroporphyrinogen-III synthase HemD/membrane protein HemX</fullName>
    </submittedName>
</protein>
<name>A0ABQ5YAC5_9NEIS</name>
<dbReference type="InterPro" id="IPR036108">
    <property type="entry name" value="4pyrrol_syn_uPrphyn_synt_sf"/>
</dbReference>
<evidence type="ECO:0000313" key="4">
    <source>
        <dbReference type="Proteomes" id="UP001156706"/>
    </source>
</evidence>
<dbReference type="Proteomes" id="UP001156706">
    <property type="component" value="Unassembled WGS sequence"/>
</dbReference>
<dbReference type="RefSeq" id="WP_284194896.1">
    <property type="nucleotide sequence ID" value="NZ_BSOG01000001.1"/>
</dbReference>
<dbReference type="InterPro" id="IPR007470">
    <property type="entry name" value="HemX"/>
</dbReference>
<dbReference type="Pfam" id="PF02602">
    <property type="entry name" value="HEM4"/>
    <property type="match status" value="1"/>
</dbReference>
<sequence length="599" mass="65167">MTRPLARRRFLVTRPENQSDRLTALLLEAGAEPLLAPMIAIGEAAEPAALDAALTRLDDYDLAVFISPTALDQVGARVQRWPTELPAAVIGPASRERAHELGILDVISPDSRFDSEGLLEHPAMQRMEGRRVVLFRGNGGRELLAETLAARGAKVDIVEAYRRLPPTMAREELATLLAGGCDGVIVTSSEAVQNLFSLCDEPLTDLLRSTLFFASHPAIAEAARRNGVSSVFTTAAGDTGIVASLSECFAGSNVAATPTPPPRPAMEPPRKPVRPRSAGQWRWALGGAAIAIGVSLAWQHLQRQDMQADMDKQLSQLESRLGLLTAGERRDGGRMSQLDARLATIDHRIGELQARQDDQQALYGAIMGDQEETLLADAELTLSLASQQLQLTGNVGAALAALYRLDERLAGHDQPRLLPLRRALARDLDALKRMPWIDYVGLSARLDSLAGGIDKLPLAVDAKSTEDQVQPDADKRKGLLGDLSRALGALVEIRRIDQPDPVLLAPEQAVYLREQIKLRLLNARLALLQRDEITFRRDLQAADGTLRKHFDTRSKPVVATLATLRELQAAQPAQVLPSLSDSLNAARDARRKVSREEGK</sequence>
<evidence type="ECO:0000256" key="1">
    <source>
        <dbReference type="SAM" id="MobiDB-lite"/>
    </source>
</evidence>
<organism evidence="3 4">
    <name type="scientific">Chitinimonas prasina</name>
    <dbReference type="NCBI Taxonomy" id="1434937"/>
    <lineage>
        <taxon>Bacteria</taxon>
        <taxon>Pseudomonadati</taxon>
        <taxon>Pseudomonadota</taxon>
        <taxon>Betaproteobacteria</taxon>
        <taxon>Neisseriales</taxon>
        <taxon>Chitinibacteraceae</taxon>
        <taxon>Chitinimonas</taxon>
    </lineage>
</organism>
<dbReference type="Pfam" id="PF04375">
    <property type="entry name" value="HemX"/>
    <property type="match status" value="1"/>
</dbReference>
<comment type="caution">
    <text evidence="3">The sequence shown here is derived from an EMBL/GenBank/DDBJ whole genome shotgun (WGS) entry which is preliminary data.</text>
</comment>
<dbReference type="PANTHER" id="PTHR38043">
    <property type="entry name" value="PROTEIN HEMX"/>
    <property type="match status" value="1"/>
</dbReference>
<accession>A0ABQ5YAC5</accession>
<proteinExistence type="predicted"/>
<dbReference type="PANTHER" id="PTHR38043:SF1">
    <property type="entry name" value="PROTEIN HEMX"/>
    <property type="match status" value="1"/>
</dbReference>
<evidence type="ECO:0000313" key="3">
    <source>
        <dbReference type="EMBL" id="GLR11754.1"/>
    </source>
</evidence>
<dbReference type="EMBL" id="BSOG01000001">
    <property type="protein sequence ID" value="GLR11754.1"/>
    <property type="molecule type" value="Genomic_DNA"/>
</dbReference>